<sequence>LQRVDLSRMGFLSSFRNFDAYSKPLEDFRIRTASGGLVTVLATIAIVGLAISEAISYLNVEVVEQLFVDSTASDERVPINFHIVFHRLPCALVTIDVMDVSSDNQVDIEHDILKVRLDSNGRNITEVPLKIDVNQNKTTVSTGDVTTPKCGSCYGALPDGNCCNTCEEVKEAYQLKGWQVNLEQVEQCKNDEWMKLLREHKNEGCRIYGSVNVSKVAGNFHIAPGDPFRTLRAHVHDLHSLDPSSFDCAHTIDHLSFGTHWPDKDYPLDGSTHDEHKGGIMYQYYVKVVPTAYRSIDEQSTHSHQFSVTTHRKMVGGGVSGLPGLFVQYEFSPLMVLYEERRTSPSTFLVNLCAIIGGIFTVASLIDSFIYSGHRVITEKMNLNKLG</sequence>
<comment type="subcellular location">
    <subcellularLocation>
        <location evidence="2">Endoplasmic reticulum-Golgi intermediate compartment membrane</location>
        <topology evidence="2">Multi-pass membrane protein</topology>
    </subcellularLocation>
    <subcellularLocation>
        <location evidence="1">Golgi apparatus</location>
        <location evidence="1">cis-Golgi network membrane</location>
        <topology evidence="1">Multi-pass membrane protein</topology>
    </subcellularLocation>
</comment>
<feature type="transmembrane region" description="Helical" evidence="8">
    <location>
        <begin position="32"/>
        <end position="51"/>
    </location>
</feature>
<evidence type="ECO:0000256" key="1">
    <source>
        <dbReference type="ARBA" id="ARBA00004257"/>
    </source>
</evidence>
<evidence type="ECO:0000313" key="12">
    <source>
        <dbReference type="Proteomes" id="UP001432322"/>
    </source>
</evidence>
<dbReference type="InterPro" id="IPR039542">
    <property type="entry name" value="Erv_N"/>
</dbReference>
<keyword evidence="5 8" id="KW-1133">Transmembrane helix</keyword>
<evidence type="ECO:0000256" key="8">
    <source>
        <dbReference type="SAM" id="Phobius"/>
    </source>
</evidence>
<dbReference type="PANTHER" id="PTHR10984">
    <property type="entry name" value="ENDOPLASMIC RETICULUM-GOLGI INTERMEDIATE COMPARTMENT PROTEIN"/>
    <property type="match status" value="1"/>
</dbReference>
<keyword evidence="4 8" id="KW-0812">Transmembrane</keyword>
<feature type="domain" description="Endoplasmic reticulum vesicle transporter N-terminal" evidence="10">
    <location>
        <begin position="15"/>
        <end position="105"/>
    </location>
</feature>
<comment type="caution">
    <text evidence="11">The sequence shown here is derived from an EMBL/GenBank/DDBJ whole genome shotgun (WGS) entry which is preliminary data.</text>
</comment>
<evidence type="ECO:0000313" key="11">
    <source>
        <dbReference type="EMBL" id="GMT33618.1"/>
    </source>
</evidence>
<dbReference type="InterPro" id="IPR012936">
    <property type="entry name" value="Erv_C"/>
</dbReference>
<feature type="domain" description="Endoplasmic reticulum vesicle transporter C-terminal" evidence="9">
    <location>
        <begin position="153"/>
        <end position="367"/>
    </location>
</feature>
<feature type="non-terminal residue" evidence="11">
    <location>
        <position position="1"/>
    </location>
</feature>
<comment type="similarity">
    <text evidence="3">Belongs to the ERGIC family.</text>
</comment>
<dbReference type="GO" id="GO:0033116">
    <property type="term" value="C:endoplasmic reticulum-Golgi intermediate compartment membrane"/>
    <property type="evidence" value="ECO:0007669"/>
    <property type="project" value="UniProtKB-SubCell"/>
</dbReference>
<evidence type="ECO:0000259" key="10">
    <source>
        <dbReference type="Pfam" id="PF13850"/>
    </source>
</evidence>
<dbReference type="GO" id="GO:0000139">
    <property type="term" value="C:Golgi membrane"/>
    <property type="evidence" value="ECO:0007669"/>
    <property type="project" value="TreeGrafter"/>
</dbReference>
<evidence type="ECO:0000256" key="4">
    <source>
        <dbReference type="ARBA" id="ARBA00022692"/>
    </source>
</evidence>
<feature type="transmembrane region" description="Helical" evidence="8">
    <location>
        <begin position="348"/>
        <end position="371"/>
    </location>
</feature>
<dbReference type="InterPro" id="IPR045888">
    <property type="entry name" value="Erv"/>
</dbReference>
<dbReference type="PANTHER" id="PTHR10984:SF25">
    <property type="entry name" value="ENDOPLASMIC RETICULUM-GOLGI INTERMEDIATE COMPARTMENT PROTEIN 3"/>
    <property type="match status" value="1"/>
</dbReference>
<reference evidence="11" key="1">
    <citation type="submission" date="2023-10" db="EMBL/GenBank/DDBJ databases">
        <title>Genome assembly of Pristionchus species.</title>
        <authorList>
            <person name="Yoshida K."/>
            <person name="Sommer R.J."/>
        </authorList>
    </citation>
    <scope>NUCLEOTIDE SEQUENCE</scope>
    <source>
        <strain evidence="11">RS5133</strain>
    </source>
</reference>
<evidence type="ECO:0000256" key="6">
    <source>
        <dbReference type="ARBA" id="ARBA00023136"/>
    </source>
</evidence>
<evidence type="ECO:0000256" key="3">
    <source>
        <dbReference type="ARBA" id="ARBA00005648"/>
    </source>
</evidence>
<protein>
    <recommendedName>
        <fullName evidence="7">Endoplasmic reticulum-Golgi intermediate compartment protein 3</fullName>
    </recommendedName>
</protein>
<dbReference type="GO" id="GO:0006888">
    <property type="term" value="P:endoplasmic reticulum to Golgi vesicle-mediated transport"/>
    <property type="evidence" value="ECO:0007669"/>
    <property type="project" value="TreeGrafter"/>
</dbReference>
<dbReference type="GO" id="GO:0006890">
    <property type="term" value="P:retrograde vesicle-mediated transport, Golgi to endoplasmic reticulum"/>
    <property type="evidence" value="ECO:0007669"/>
    <property type="project" value="TreeGrafter"/>
</dbReference>
<dbReference type="EMBL" id="BTSY01000006">
    <property type="protein sequence ID" value="GMT33618.1"/>
    <property type="molecule type" value="Genomic_DNA"/>
</dbReference>
<dbReference type="Pfam" id="PF13850">
    <property type="entry name" value="ERGIC_N"/>
    <property type="match status" value="1"/>
</dbReference>
<dbReference type="Proteomes" id="UP001432322">
    <property type="component" value="Unassembled WGS sequence"/>
</dbReference>
<proteinExistence type="inferred from homology"/>
<dbReference type="GO" id="GO:0005789">
    <property type="term" value="C:endoplasmic reticulum membrane"/>
    <property type="evidence" value="ECO:0007669"/>
    <property type="project" value="TreeGrafter"/>
</dbReference>
<keyword evidence="6 8" id="KW-0472">Membrane</keyword>
<evidence type="ECO:0000256" key="7">
    <source>
        <dbReference type="ARBA" id="ARBA00040493"/>
    </source>
</evidence>
<evidence type="ECO:0000256" key="2">
    <source>
        <dbReference type="ARBA" id="ARBA00004457"/>
    </source>
</evidence>
<accession>A0AAV5WQE5</accession>
<name>A0AAV5WQE5_9BILA</name>
<evidence type="ECO:0000256" key="5">
    <source>
        <dbReference type="ARBA" id="ARBA00022989"/>
    </source>
</evidence>
<evidence type="ECO:0000259" key="9">
    <source>
        <dbReference type="Pfam" id="PF07970"/>
    </source>
</evidence>
<dbReference type="AlphaFoldDB" id="A0AAV5WQE5"/>
<dbReference type="GO" id="GO:0030134">
    <property type="term" value="C:COPII-coated ER to Golgi transport vesicle"/>
    <property type="evidence" value="ECO:0007669"/>
    <property type="project" value="TreeGrafter"/>
</dbReference>
<gene>
    <name evidence="11" type="ORF">PFISCL1PPCAC_24915</name>
</gene>
<keyword evidence="12" id="KW-1185">Reference proteome</keyword>
<dbReference type="Pfam" id="PF07970">
    <property type="entry name" value="COPIIcoated_ERV"/>
    <property type="match status" value="1"/>
</dbReference>
<organism evidence="11 12">
    <name type="scientific">Pristionchus fissidentatus</name>
    <dbReference type="NCBI Taxonomy" id="1538716"/>
    <lineage>
        <taxon>Eukaryota</taxon>
        <taxon>Metazoa</taxon>
        <taxon>Ecdysozoa</taxon>
        <taxon>Nematoda</taxon>
        <taxon>Chromadorea</taxon>
        <taxon>Rhabditida</taxon>
        <taxon>Rhabditina</taxon>
        <taxon>Diplogasteromorpha</taxon>
        <taxon>Diplogasteroidea</taxon>
        <taxon>Neodiplogasteridae</taxon>
        <taxon>Pristionchus</taxon>
    </lineage>
</organism>